<dbReference type="PANTHER" id="PTHR33169:SF14">
    <property type="entry name" value="TRANSCRIPTIONAL REGULATOR RV3488"/>
    <property type="match status" value="1"/>
</dbReference>
<comment type="caution">
    <text evidence="2">The sequence shown here is derived from an EMBL/GenBank/DDBJ whole genome shotgun (WGS) entry which is preliminary data.</text>
</comment>
<sequence>MNEELASALATHRQELRRGTLVVACLLACRTPRYGYALLEYLASAGLDAEANTLYPLLRRLEGQGLLKAEWNTEEPRPRKYYSLTEDGAGMADELRDEWKRLTASLATLWKESPR</sequence>
<gene>
    <name evidence="2" type="ORF">C8E99_2361</name>
</gene>
<dbReference type="AlphaFoldDB" id="A0A3D9LE77"/>
<evidence type="ECO:0000259" key="1">
    <source>
        <dbReference type="Pfam" id="PF03551"/>
    </source>
</evidence>
<organism evidence="2 3">
    <name type="scientific">Citricoccus muralis</name>
    <dbReference type="NCBI Taxonomy" id="169134"/>
    <lineage>
        <taxon>Bacteria</taxon>
        <taxon>Bacillati</taxon>
        <taxon>Actinomycetota</taxon>
        <taxon>Actinomycetes</taxon>
        <taxon>Micrococcales</taxon>
        <taxon>Micrococcaceae</taxon>
        <taxon>Citricoccus</taxon>
    </lineage>
</organism>
<dbReference type="InterPro" id="IPR052509">
    <property type="entry name" value="Metal_resp_DNA-bind_regulator"/>
</dbReference>
<proteinExistence type="predicted"/>
<keyword evidence="2" id="KW-0238">DNA-binding</keyword>
<dbReference type="EMBL" id="QREH01000001">
    <property type="protein sequence ID" value="REE04525.1"/>
    <property type="molecule type" value="Genomic_DNA"/>
</dbReference>
<feature type="domain" description="Transcription regulator PadR N-terminal" evidence="1">
    <location>
        <begin position="29"/>
        <end position="89"/>
    </location>
</feature>
<reference evidence="2 3" key="1">
    <citation type="submission" date="2018-07" db="EMBL/GenBank/DDBJ databases">
        <title>Sequencing the genomes of 1000 actinobacteria strains.</title>
        <authorList>
            <person name="Klenk H.-P."/>
        </authorList>
    </citation>
    <scope>NUCLEOTIDE SEQUENCE [LARGE SCALE GENOMIC DNA]</scope>
    <source>
        <strain evidence="2 3">DSM 14442</strain>
    </source>
</reference>
<dbReference type="Pfam" id="PF03551">
    <property type="entry name" value="PadR"/>
    <property type="match status" value="1"/>
</dbReference>
<name>A0A3D9LE77_9MICC</name>
<dbReference type="InterPro" id="IPR036390">
    <property type="entry name" value="WH_DNA-bd_sf"/>
</dbReference>
<dbReference type="InterPro" id="IPR005149">
    <property type="entry name" value="Tscrpt_reg_PadR_N"/>
</dbReference>
<dbReference type="Gene3D" id="1.10.10.10">
    <property type="entry name" value="Winged helix-like DNA-binding domain superfamily/Winged helix DNA-binding domain"/>
    <property type="match status" value="1"/>
</dbReference>
<dbReference type="Proteomes" id="UP000256727">
    <property type="component" value="Unassembled WGS sequence"/>
</dbReference>
<evidence type="ECO:0000313" key="2">
    <source>
        <dbReference type="EMBL" id="REE04525.1"/>
    </source>
</evidence>
<keyword evidence="3" id="KW-1185">Reference proteome</keyword>
<dbReference type="InterPro" id="IPR036388">
    <property type="entry name" value="WH-like_DNA-bd_sf"/>
</dbReference>
<protein>
    <submittedName>
        <fullName evidence="2">DNA-binding PadR family transcriptional regulator</fullName>
    </submittedName>
</protein>
<dbReference type="GO" id="GO:0003677">
    <property type="term" value="F:DNA binding"/>
    <property type="evidence" value="ECO:0007669"/>
    <property type="project" value="UniProtKB-KW"/>
</dbReference>
<dbReference type="SUPFAM" id="SSF46785">
    <property type="entry name" value="Winged helix' DNA-binding domain"/>
    <property type="match status" value="1"/>
</dbReference>
<dbReference type="RefSeq" id="WP_211309036.1">
    <property type="nucleotide sequence ID" value="NZ_QREH01000001.1"/>
</dbReference>
<accession>A0A3D9LE77</accession>
<evidence type="ECO:0000313" key="3">
    <source>
        <dbReference type="Proteomes" id="UP000256727"/>
    </source>
</evidence>
<dbReference type="PANTHER" id="PTHR33169">
    <property type="entry name" value="PADR-FAMILY TRANSCRIPTIONAL REGULATOR"/>
    <property type="match status" value="1"/>
</dbReference>